<evidence type="ECO:0000256" key="1">
    <source>
        <dbReference type="ARBA" id="ARBA00004651"/>
    </source>
</evidence>
<dbReference type="Proteomes" id="UP000193391">
    <property type="component" value="Unassembled WGS sequence"/>
</dbReference>
<name>A0A1Y2L582_9PROT</name>
<evidence type="ECO:0000256" key="6">
    <source>
        <dbReference type="ARBA" id="ARBA00023136"/>
    </source>
</evidence>
<proteinExistence type="predicted"/>
<evidence type="ECO:0000256" key="8">
    <source>
        <dbReference type="SAM" id="Phobius"/>
    </source>
</evidence>
<comment type="caution">
    <text evidence="11">The sequence shown here is derived from an EMBL/GenBank/DDBJ whole genome shotgun (WGS) entry which is preliminary data.</text>
</comment>
<dbReference type="EMBL" id="JFKA01000001">
    <property type="protein sequence ID" value="OSQ40700.1"/>
    <property type="molecule type" value="Genomic_DNA"/>
</dbReference>
<dbReference type="InterPro" id="IPR039421">
    <property type="entry name" value="Type_1_exporter"/>
</dbReference>
<feature type="domain" description="ABC transmembrane type-1" evidence="10">
    <location>
        <begin position="34"/>
        <end position="309"/>
    </location>
</feature>
<dbReference type="SMART" id="SM00382">
    <property type="entry name" value="AAA"/>
    <property type="match status" value="1"/>
</dbReference>
<dbReference type="GO" id="GO:0016887">
    <property type="term" value="F:ATP hydrolysis activity"/>
    <property type="evidence" value="ECO:0007669"/>
    <property type="project" value="InterPro"/>
</dbReference>
<dbReference type="InterPro" id="IPR036640">
    <property type="entry name" value="ABC1_TM_sf"/>
</dbReference>
<dbReference type="PANTHER" id="PTHR43394:SF1">
    <property type="entry name" value="ATP-BINDING CASSETTE SUB-FAMILY B MEMBER 10, MITOCHONDRIAL"/>
    <property type="match status" value="1"/>
</dbReference>
<dbReference type="Gene3D" id="3.40.50.300">
    <property type="entry name" value="P-loop containing nucleotide triphosphate hydrolases"/>
    <property type="match status" value="1"/>
</dbReference>
<dbReference type="GO" id="GO:0015421">
    <property type="term" value="F:ABC-type oligopeptide transporter activity"/>
    <property type="evidence" value="ECO:0007669"/>
    <property type="project" value="TreeGrafter"/>
</dbReference>
<dbReference type="AlphaFoldDB" id="A0A1Y2L582"/>
<feature type="compositionally biased region" description="Basic and acidic residues" evidence="7">
    <location>
        <begin position="612"/>
        <end position="627"/>
    </location>
</feature>
<feature type="domain" description="ABC transporter" evidence="9">
    <location>
        <begin position="340"/>
        <end position="575"/>
    </location>
</feature>
<evidence type="ECO:0000259" key="9">
    <source>
        <dbReference type="PROSITE" id="PS50893"/>
    </source>
</evidence>
<evidence type="ECO:0000313" key="12">
    <source>
        <dbReference type="Proteomes" id="UP000193391"/>
    </source>
</evidence>
<reference evidence="11 12" key="1">
    <citation type="submission" date="2014-03" db="EMBL/GenBank/DDBJ databases">
        <title>The draft genome sequence of Thalassospira mesophila JCM 18969.</title>
        <authorList>
            <person name="Lai Q."/>
            <person name="Shao Z."/>
        </authorList>
    </citation>
    <scope>NUCLEOTIDE SEQUENCE [LARGE SCALE GENOMIC DNA]</scope>
    <source>
        <strain evidence="11 12">JCM 18969</strain>
    </source>
</reference>
<keyword evidence="2 8" id="KW-0812">Transmembrane</keyword>
<feature type="region of interest" description="Disordered" evidence="7">
    <location>
        <begin position="580"/>
        <end position="776"/>
    </location>
</feature>
<dbReference type="Gene3D" id="1.20.1560.10">
    <property type="entry name" value="ABC transporter type 1, transmembrane domain"/>
    <property type="match status" value="1"/>
</dbReference>
<sequence length="776" mass="83355">MALPKKARSGILPGRNREGDRTPLERMFWRSIGIVGGFSMVINLLNMVIPLYSMQVFDRVLSSRSFDTLFLLTMGIAIVLVFIAAMEQLRSRVLIRVGTGLDLGLGGDLFAHVVEQASRGAPNRQRPLRDLYGLRGFLTGSGPFALIDFMWAPVYIGVVFVFDIRLGMVALGGAVILILIAVANEAAARISVDRSEQSQNRGIAQEETYVRNAEAMEAMGMTPAAQARWQADQSDALYWEGQTSRRVGTSTTLSHFIRLSMQVMFIGTGAYLVLSESITIGIMVASMILGMRGLAPFDGAVAAWRSWTSARNSFERLNRILLERKPRLHAPAPKAKGMAVSVDRLVFAPPGSRNVLFKGFSFKVGAGQVVSIAGFNGVGKTALLKLLMGIWSPASGSIKLDDIEASRLDRAQIGPQIGYLAQNPFLFPGTIAENIARLGSADPRDIVQAAELAGAHKFILDLPDGYDTKLDRGGSNLSGGQRQLIALAAALYGKPRLLMLDEPTTALDEGRMEYVTNLIDIVRRAGITAFIVSHEREVLKRADAIIAMSGGQIRVVPVNIPRMQTPPPPAAVPVAMAPPSAGVQTGNNDAQAGDGQMRIRPQKRAVPNPEAAARRNPDHGMSDDGSRRVVASETADARPSTARQNPEQQAVRTTPGGTMKVMRPGPPPVRKDDGLDRGEGPGDVARRQQMAAKRARAQKQQQRDRALALSKEKTAREATREPVAPASAPAPTSSAAIPASGAPDAAAARRVKPRGDGRPQLRVVEGSAGRRQGGGR</sequence>
<evidence type="ECO:0000256" key="3">
    <source>
        <dbReference type="ARBA" id="ARBA00022741"/>
    </source>
</evidence>
<dbReference type="InterPro" id="IPR027417">
    <property type="entry name" value="P-loop_NTPase"/>
</dbReference>
<keyword evidence="4" id="KW-0067">ATP-binding</keyword>
<gene>
    <name evidence="11" type="ORF">TMES_03000</name>
</gene>
<comment type="subcellular location">
    <subcellularLocation>
        <location evidence="1">Cell membrane</location>
        <topology evidence="1">Multi-pass membrane protein</topology>
    </subcellularLocation>
</comment>
<feature type="transmembrane region" description="Helical" evidence="8">
    <location>
        <begin position="164"/>
        <end position="184"/>
    </location>
</feature>
<dbReference type="GO" id="GO:0005886">
    <property type="term" value="C:plasma membrane"/>
    <property type="evidence" value="ECO:0007669"/>
    <property type="project" value="UniProtKB-SubCell"/>
</dbReference>
<keyword evidence="6 8" id="KW-0472">Membrane</keyword>
<protein>
    <submittedName>
        <fullName evidence="11">Peptidase</fullName>
    </submittedName>
</protein>
<feature type="transmembrane region" description="Helical" evidence="8">
    <location>
        <begin position="132"/>
        <end position="152"/>
    </location>
</feature>
<dbReference type="GO" id="GO:0030256">
    <property type="term" value="C:type I protein secretion system complex"/>
    <property type="evidence" value="ECO:0007669"/>
    <property type="project" value="InterPro"/>
</dbReference>
<keyword evidence="3" id="KW-0547">Nucleotide-binding</keyword>
<feature type="compositionally biased region" description="Polar residues" evidence="7">
    <location>
        <begin position="641"/>
        <end position="656"/>
    </location>
</feature>
<dbReference type="PANTHER" id="PTHR43394">
    <property type="entry name" value="ATP-DEPENDENT PERMEASE MDL1, MITOCHONDRIAL"/>
    <property type="match status" value="1"/>
</dbReference>
<dbReference type="NCBIfam" id="TIGR01842">
    <property type="entry name" value="type_I_sec_PrtD"/>
    <property type="match status" value="1"/>
</dbReference>
<feature type="compositionally biased region" description="Low complexity" evidence="7">
    <location>
        <begin position="722"/>
        <end position="748"/>
    </location>
</feature>
<feature type="compositionally biased region" description="Basic and acidic residues" evidence="7">
    <location>
        <begin position="669"/>
        <end position="686"/>
    </location>
</feature>
<dbReference type="STRING" id="1293891.TMES_03000"/>
<dbReference type="GO" id="GO:0005524">
    <property type="term" value="F:ATP binding"/>
    <property type="evidence" value="ECO:0007669"/>
    <property type="project" value="UniProtKB-KW"/>
</dbReference>
<evidence type="ECO:0000256" key="2">
    <source>
        <dbReference type="ARBA" id="ARBA00022692"/>
    </source>
</evidence>
<accession>A0A1Y2L582</accession>
<dbReference type="RefSeq" id="WP_085579243.1">
    <property type="nucleotide sequence ID" value="NZ_JFKA01000001.1"/>
</dbReference>
<dbReference type="InterPro" id="IPR011527">
    <property type="entry name" value="ABC1_TM_dom"/>
</dbReference>
<dbReference type="Pfam" id="PF00005">
    <property type="entry name" value="ABC_tran"/>
    <property type="match status" value="1"/>
</dbReference>
<dbReference type="InterPro" id="IPR017871">
    <property type="entry name" value="ABC_transporter-like_CS"/>
</dbReference>
<dbReference type="OrthoDB" id="9808328at2"/>
<dbReference type="InterPro" id="IPR003593">
    <property type="entry name" value="AAA+_ATPase"/>
</dbReference>
<keyword evidence="12" id="KW-1185">Reference proteome</keyword>
<dbReference type="SUPFAM" id="SSF90123">
    <property type="entry name" value="ABC transporter transmembrane region"/>
    <property type="match status" value="1"/>
</dbReference>
<feature type="transmembrane region" description="Helical" evidence="8">
    <location>
        <begin position="27"/>
        <end position="49"/>
    </location>
</feature>
<evidence type="ECO:0000256" key="4">
    <source>
        <dbReference type="ARBA" id="ARBA00022840"/>
    </source>
</evidence>
<feature type="transmembrane region" description="Helical" evidence="8">
    <location>
        <begin position="263"/>
        <end position="289"/>
    </location>
</feature>
<dbReference type="PROSITE" id="PS50893">
    <property type="entry name" value="ABC_TRANSPORTER_2"/>
    <property type="match status" value="1"/>
</dbReference>
<keyword evidence="5 8" id="KW-1133">Transmembrane helix</keyword>
<dbReference type="InterPro" id="IPR010128">
    <property type="entry name" value="ATPase_T1SS_PrtD-like"/>
</dbReference>
<organism evidence="11 12">
    <name type="scientific">Thalassospira mesophila</name>
    <dbReference type="NCBI Taxonomy" id="1293891"/>
    <lineage>
        <taxon>Bacteria</taxon>
        <taxon>Pseudomonadati</taxon>
        <taxon>Pseudomonadota</taxon>
        <taxon>Alphaproteobacteria</taxon>
        <taxon>Rhodospirillales</taxon>
        <taxon>Thalassospiraceae</taxon>
        <taxon>Thalassospira</taxon>
    </lineage>
</organism>
<evidence type="ECO:0000313" key="11">
    <source>
        <dbReference type="EMBL" id="OSQ40700.1"/>
    </source>
</evidence>
<dbReference type="PROSITE" id="PS50929">
    <property type="entry name" value="ABC_TM1F"/>
    <property type="match status" value="1"/>
</dbReference>
<feature type="compositionally biased region" description="Basic and acidic residues" evidence="7">
    <location>
        <begin position="701"/>
        <end position="720"/>
    </location>
</feature>
<dbReference type="GO" id="GO:0030253">
    <property type="term" value="P:protein secretion by the type I secretion system"/>
    <property type="evidence" value="ECO:0007669"/>
    <property type="project" value="InterPro"/>
</dbReference>
<dbReference type="SUPFAM" id="SSF52540">
    <property type="entry name" value="P-loop containing nucleoside triphosphate hydrolases"/>
    <property type="match status" value="1"/>
</dbReference>
<dbReference type="InterPro" id="IPR003439">
    <property type="entry name" value="ABC_transporter-like_ATP-bd"/>
</dbReference>
<feature type="transmembrane region" description="Helical" evidence="8">
    <location>
        <begin position="69"/>
        <end position="86"/>
    </location>
</feature>
<evidence type="ECO:0000259" key="10">
    <source>
        <dbReference type="PROSITE" id="PS50929"/>
    </source>
</evidence>
<evidence type="ECO:0000256" key="7">
    <source>
        <dbReference type="SAM" id="MobiDB-lite"/>
    </source>
</evidence>
<evidence type="ECO:0000256" key="5">
    <source>
        <dbReference type="ARBA" id="ARBA00022989"/>
    </source>
</evidence>
<dbReference type="PROSITE" id="PS00211">
    <property type="entry name" value="ABC_TRANSPORTER_1"/>
    <property type="match status" value="1"/>
</dbReference>